<feature type="repeat" description="TPR" evidence="1">
    <location>
        <begin position="152"/>
        <end position="185"/>
    </location>
</feature>
<dbReference type="OrthoDB" id="9778733at2"/>
<dbReference type="Pfam" id="PF14559">
    <property type="entry name" value="TPR_19"/>
    <property type="match status" value="1"/>
</dbReference>
<accession>A0A9W7KQL7</accession>
<keyword evidence="3" id="KW-1185">Reference proteome</keyword>
<dbReference type="Pfam" id="PF13432">
    <property type="entry name" value="TPR_16"/>
    <property type="match status" value="2"/>
</dbReference>
<proteinExistence type="predicted"/>
<dbReference type="PANTHER" id="PTHR44366:SF1">
    <property type="entry name" value="UDP-N-ACETYLGLUCOSAMINE--PEPTIDE N-ACETYLGLUCOSAMINYLTRANSFERASE 110 KDA SUBUNIT"/>
    <property type="match status" value="1"/>
</dbReference>
<dbReference type="GO" id="GO:0097363">
    <property type="term" value="F:protein O-acetylglucosaminyltransferase activity"/>
    <property type="evidence" value="ECO:0007669"/>
    <property type="project" value="TreeGrafter"/>
</dbReference>
<reference evidence="2 3" key="1">
    <citation type="submission" date="2018-07" db="EMBL/GenBank/DDBJ databases">
        <title>Genome sequence of Azospirillum sp. ATCC 49961.</title>
        <authorList>
            <person name="Sant'Anna F.H."/>
            <person name="Baldani J.I."/>
            <person name="Zilli J.E."/>
            <person name="Reis V.M."/>
            <person name="Hartmann A."/>
            <person name="Cruz L."/>
            <person name="de Souza E.M."/>
            <person name="de Oliveira Pedrosa F."/>
            <person name="Passaglia L.M.P."/>
        </authorList>
    </citation>
    <scope>NUCLEOTIDE SEQUENCE [LARGE SCALE GENOMIC DNA]</scope>
    <source>
        <strain evidence="2 3">ATCC 49961</strain>
    </source>
</reference>
<feature type="repeat" description="TPR" evidence="1">
    <location>
        <begin position="220"/>
        <end position="253"/>
    </location>
</feature>
<dbReference type="RefSeq" id="WP_149471018.1">
    <property type="nucleotide sequence ID" value="NZ_QOKW01000021.1"/>
</dbReference>
<keyword evidence="1" id="KW-0802">TPR repeat</keyword>
<feature type="repeat" description="TPR" evidence="1">
    <location>
        <begin position="186"/>
        <end position="219"/>
    </location>
</feature>
<dbReference type="Proteomes" id="UP000480854">
    <property type="component" value="Unassembled WGS sequence"/>
</dbReference>
<name>A0A9W7KQL7_9PROT</name>
<protein>
    <submittedName>
        <fullName evidence="2">Tetratricopeptide repeat-containing protein</fullName>
    </submittedName>
</protein>
<dbReference type="InterPro" id="IPR011990">
    <property type="entry name" value="TPR-like_helical_dom_sf"/>
</dbReference>
<dbReference type="PANTHER" id="PTHR44366">
    <property type="entry name" value="UDP-N-ACETYLGLUCOSAMINE--PEPTIDE N-ACETYLGLUCOSAMINYLTRANSFERASE 110 KDA SUBUNIT"/>
    <property type="match status" value="1"/>
</dbReference>
<sequence length="592" mass="64424">MAANGMVPDDPPILAALAARHHAEGRLAEAVTAYTDALRLDRRNPALLYGFGLVLRDLGQVEGAAKCLEAAFALDPDGVNSIGVDAADCLGTLRAGQGRFAEAEACHRAALARRADRAPVWNNLGNALSRQARAAEALAAWRRAVLLDPALPEGLSNLGNGLRDAERLEEAERTHRRALRLMPDEPQANNNFGHALQGRLRHAEAARWFRRALALDPGYAAALCNLGLAVQRLGDGWRAETLYGRALRLMPDLALAHFNRALLRLERGDLAEGWAGYGWRFASGQVRAGRQPRIPAWRGEDMTGRRLLVWGEQGVGDTILFSSLCADAIARARSVVIETDRRLVPLFARSFPTALVRPQRPDAEGVPDCDLHVPIGSLARVFRRSLSDFTARGGSDGGGDGGGWLVPDPARVAVWRERVAALGPGLRVGIGWRSALMTESRRTAYSRLDQWAPLFALPGVVFVNLQYGACEAELAAAEDRFGVRVHRWNDLDLADDFDGTAALMTALDLVISPAMAVGELAAALGVPVWRFGRRDWTQLGTTVRPWFPAQRLFQPRPGEDAADALERMAAQLAGRPIRNFGEKQIATLRALR</sequence>
<organism evidence="2 3">
    <name type="scientific">Roseomonas genomospecies 6</name>
    <dbReference type="NCBI Taxonomy" id="214106"/>
    <lineage>
        <taxon>Bacteria</taxon>
        <taxon>Pseudomonadati</taxon>
        <taxon>Pseudomonadota</taxon>
        <taxon>Alphaproteobacteria</taxon>
        <taxon>Acetobacterales</taxon>
        <taxon>Roseomonadaceae</taxon>
        <taxon>Roseomonas</taxon>
    </lineage>
</organism>
<feature type="repeat" description="TPR" evidence="1">
    <location>
        <begin position="45"/>
        <end position="78"/>
    </location>
</feature>
<dbReference type="SUPFAM" id="SSF53756">
    <property type="entry name" value="UDP-Glycosyltransferase/glycogen phosphorylase"/>
    <property type="match status" value="1"/>
</dbReference>
<dbReference type="GO" id="GO:0006493">
    <property type="term" value="P:protein O-linked glycosylation"/>
    <property type="evidence" value="ECO:0007669"/>
    <property type="project" value="InterPro"/>
</dbReference>
<evidence type="ECO:0000256" key="1">
    <source>
        <dbReference type="PROSITE-ProRule" id="PRU00339"/>
    </source>
</evidence>
<dbReference type="PROSITE" id="PS50005">
    <property type="entry name" value="TPR"/>
    <property type="match status" value="5"/>
</dbReference>
<gene>
    <name evidence="2" type="ORF">DS843_22175</name>
</gene>
<dbReference type="EMBL" id="QOKW01000021">
    <property type="protein sequence ID" value="KAA0677825.1"/>
    <property type="molecule type" value="Genomic_DNA"/>
</dbReference>
<comment type="caution">
    <text evidence="2">The sequence shown here is derived from an EMBL/GenBank/DDBJ whole genome shotgun (WGS) entry which is preliminary data.</text>
</comment>
<dbReference type="InterPro" id="IPR037919">
    <property type="entry name" value="OGT"/>
</dbReference>
<dbReference type="SMART" id="SM00028">
    <property type="entry name" value="TPR"/>
    <property type="match status" value="7"/>
</dbReference>
<dbReference type="AlphaFoldDB" id="A0A9W7KQL7"/>
<dbReference type="InterPro" id="IPR019734">
    <property type="entry name" value="TPR_rpt"/>
</dbReference>
<evidence type="ECO:0000313" key="2">
    <source>
        <dbReference type="EMBL" id="KAA0677825.1"/>
    </source>
</evidence>
<evidence type="ECO:0000313" key="3">
    <source>
        <dbReference type="Proteomes" id="UP000480854"/>
    </source>
</evidence>
<dbReference type="Gene3D" id="1.25.40.10">
    <property type="entry name" value="Tetratricopeptide repeat domain"/>
    <property type="match status" value="4"/>
</dbReference>
<dbReference type="SUPFAM" id="SSF48452">
    <property type="entry name" value="TPR-like"/>
    <property type="match status" value="1"/>
</dbReference>
<feature type="repeat" description="TPR" evidence="1">
    <location>
        <begin position="118"/>
        <end position="151"/>
    </location>
</feature>